<comment type="caution">
    <text evidence="6">The sequence shown here is derived from an EMBL/GenBank/DDBJ whole genome shotgun (WGS) entry which is preliminary data.</text>
</comment>
<evidence type="ECO:0000256" key="2">
    <source>
        <dbReference type="ARBA" id="ARBA00022723"/>
    </source>
</evidence>
<keyword evidence="7" id="KW-1185">Reference proteome</keyword>
<dbReference type="NCBIfam" id="TIGR00556">
    <property type="entry name" value="pantethn_trn"/>
    <property type="match status" value="1"/>
</dbReference>
<evidence type="ECO:0000256" key="1">
    <source>
        <dbReference type="ARBA" id="ARBA00022679"/>
    </source>
</evidence>
<accession>A0A9W4DKR7</accession>
<evidence type="ECO:0000259" key="5">
    <source>
        <dbReference type="Pfam" id="PF01648"/>
    </source>
</evidence>
<reference evidence="6" key="1">
    <citation type="submission" date="2021-05" db="EMBL/GenBank/DDBJ databases">
        <authorList>
            <person name="Arsene-Ploetze F."/>
        </authorList>
    </citation>
    <scope>NUCLEOTIDE SEQUENCE</scope>
    <source>
        <strain evidence="6">DSM 42138</strain>
    </source>
</reference>
<dbReference type="AlphaFoldDB" id="A0A9W4DKR7"/>
<dbReference type="Gene3D" id="3.90.470.20">
    <property type="entry name" value="4'-phosphopantetheinyl transferase domain"/>
    <property type="match status" value="1"/>
</dbReference>
<dbReference type="InterPro" id="IPR037143">
    <property type="entry name" value="4-PPantetheinyl_Trfase_dom_sf"/>
</dbReference>
<gene>
    <name evidence="6" type="primary">acpS</name>
    <name evidence="6" type="ORF">SCOCK_140187</name>
</gene>
<feature type="domain" description="4'-phosphopantetheinyl transferase" evidence="5">
    <location>
        <begin position="17"/>
        <end position="113"/>
    </location>
</feature>
<organism evidence="6 7">
    <name type="scientific">Actinacidiphila cocklensis</name>
    <dbReference type="NCBI Taxonomy" id="887465"/>
    <lineage>
        <taxon>Bacteria</taxon>
        <taxon>Bacillati</taxon>
        <taxon>Actinomycetota</taxon>
        <taxon>Actinomycetes</taxon>
        <taxon>Kitasatosporales</taxon>
        <taxon>Streptomycetaceae</taxon>
        <taxon>Actinacidiphila</taxon>
    </lineage>
</organism>
<dbReference type="Proteomes" id="UP001152519">
    <property type="component" value="Unassembled WGS sequence"/>
</dbReference>
<dbReference type="Pfam" id="PF01648">
    <property type="entry name" value="ACPS"/>
    <property type="match status" value="1"/>
</dbReference>
<dbReference type="GO" id="GO:0006633">
    <property type="term" value="P:fatty acid biosynthetic process"/>
    <property type="evidence" value="ECO:0007669"/>
    <property type="project" value="InterPro"/>
</dbReference>
<evidence type="ECO:0000256" key="3">
    <source>
        <dbReference type="ARBA" id="ARBA00022842"/>
    </source>
</evidence>
<dbReference type="RefSeq" id="WP_251485996.1">
    <property type="nucleotide sequence ID" value="NZ_CAJSLV010000042.1"/>
</dbReference>
<evidence type="ECO:0000313" key="6">
    <source>
        <dbReference type="EMBL" id="CAG6391989.1"/>
    </source>
</evidence>
<keyword evidence="2" id="KW-0479">Metal-binding</keyword>
<evidence type="ECO:0000256" key="4">
    <source>
        <dbReference type="SAM" id="MobiDB-lite"/>
    </source>
</evidence>
<keyword evidence="1 6" id="KW-0808">Transferase</keyword>
<dbReference type="EC" id="2.7.8.7" evidence="6"/>
<proteinExistence type="predicted"/>
<dbReference type="GO" id="GO:0000287">
    <property type="term" value="F:magnesium ion binding"/>
    <property type="evidence" value="ECO:0007669"/>
    <property type="project" value="InterPro"/>
</dbReference>
<dbReference type="EMBL" id="CAJSLV010000042">
    <property type="protein sequence ID" value="CAG6391989.1"/>
    <property type="molecule type" value="Genomic_DNA"/>
</dbReference>
<sequence length="205" mass="20707">MSPALSGVPPHAPGLRLGVDLLRAGELDRVMGRGWFTAYVYAPGELAEASWLGPARRREYLSGRFAAKEALLKVLGRGLFQGVAPRDITVLRRPEGAPAVTLGGSAARAAADLGLDAFAVSLSHKDGIVAAVAAGWRARPAGDPRQTAGVAPLLAAAIGAALAEGPPGSAVPFGAHEPCRPPSPSSPSAAMPAPPAVTATSQESS</sequence>
<dbReference type="SUPFAM" id="SSF56214">
    <property type="entry name" value="4'-phosphopantetheinyl transferase"/>
    <property type="match status" value="1"/>
</dbReference>
<dbReference type="InterPro" id="IPR004568">
    <property type="entry name" value="Ppantetheine-prot_Trfase_dom"/>
</dbReference>
<keyword evidence="3" id="KW-0460">Magnesium</keyword>
<evidence type="ECO:0000313" key="7">
    <source>
        <dbReference type="Proteomes" id="UP001152519"/>
    </source>
</evidence>
<dbReference type="InterPro" id="IPR008278">
    <property type="entry name" value="4-PPantetheinyl_Trfase_dom"/>
</dbReference>
<dbReference type="GO" id="GO:0008897">
    <property type="term" value="F:holo-[acyl-carrier-protein] synthase activity"/>
    <property type="evidence" value="ECO:0007669"/>
    <property type="project" value="UniProtKB-EC"/>
</dbReference>
<name>A0A9W4DKR7_9ACTN</name>
<feature type="region of interest" description="Disordered" evidence="4">
    <location>
        <begin position="167"/>
        <end position="205"/>
    </location>
</feature>
<protein>
    <submittedName>
        <fullName evidence="6">Holo-(Acyl-carrier-protein) synthase</fullName>
        <ecNumber evidence="6">2.7.8.7</ecNumber>
    </submittedName>
</protein>